<protein>
    <submittedName>
        <fullName evidence="3">(Mediterranean fruit fly) hypothetical protein</fullName>
    </submittedName>
</protein>
<organism evidence="3 4">
    <name type="scientific">Ceratitis capitata</name>
    <name type="common">Mediterranean fruit fly</name>
    <name type="synonym">Tephritis capitata</name>
    <dbReference type="NCBI Taxonomy" id="7213"/>
    <lineage>
        <taxon>Eukaryota</taxon>
        <taxon>Metazoa</taxon>
        <taxon>Ecdysozoa</taxon>
        <taxon>Arthropoda</taxon>
        <taxon>Hexapoda</taxon>
        <taxon>Insecta</taxon>
        <taxon>Pterygota</taxon>
        <taxon>Neoptera</taxon>
        <taxon>Endopterygota</taxon>
        <taxon>Diptera</taxon>
        <taxon>Brachycera</taxon>
        <taxon>Muscomorpha</taxon>
        <taxon>Tephritoidea</taxon>
        <taxon>Tephritidae</taxon>
        <taxon>Ceratitis</taxon>
        <taxon>Ceratitis</taxon>
    </lineage>
</organism>
<evidence type="ECO:0000256" key="1">
    <source>
        <dbReference type="SAM" id="MobiDB-lite"/>
    </source>
</evidence>
<feature type="region of interest" description="Disordered" evidence="1">
    <location>
        <begin position="368"/>
        <end position="419"/>
    </location>
</feature>
<dbReference type="EMBL" id="CAJHJT010000012">
    <property type="protein sequence ID" value="CAD6997976.1"/>
    <property type="molecule type" value="Genomic_DNA"/>
</dbReference>
<feature type="region of interest" description="Disordered" evidence="1">
    <location>
        <begin position="170"/>
        <end position="332"/>
    </location>
</feature>
<feature type="compositionally biased region" description="Low complexity" evidence="1">
    <location>
        <begin position="404"/>
        <end position="418"/>
    </location>
</feature>
<reference evidence="3" key="1">
    <citation type="submission" date="2020-11" db="EMBL/GenBank/DDBJ databases">
        <authorList>
            <person name="Whitehead M."/>
        </authorList>
    </citation>
    <scope>NUCLEOTIDE SEQUENCE</scope>
    <source>
        <strain evidence="3">EGII</strain>
    </source>
</reference>
<accession>A0A811UJ59</accession>
<proteinExistence type="predicted"/>
<keyword evidence="2" id="KW-0732">Signal</keyword>
<comment type="caution">
    <text evidence="3">The sequence shown here is derived from an EMBL/GenBank/DDBJ whole genome shotgun (WGS) entry which is preliminary data.</text>
</comment>
<keyword evidence="4" id="KW-1185">Reference proteome</keyword>
<evidence type="ECO:0000313" key="3">
    <source>
        <dbReference type="EMBL" id="CAD6997976.1"/>
    </source>
</evidence>
<dbReference type="Proteomes" id="UP000606786">
    <property type="component" value="Unassembled WGS sequence"/>
</dbReference>
<feature type="signal peptide" evidence="2">
    <location>
        <begin position="1"/>
        <end position="22"/>
    </location>
</feature>
<feature type="compositionally biased region" description="Polar residues" evidence="1">
    <location>
        <begin position="368"/>
        <end position="391"/>
    </location>
</feature>
<dbReference type="OrthoDB" id="7883899at2759"/>
<name>A0A811UJ59_CERCA</name>
<sequence>MWSKNTFGNITWLILVIQLVTAGPQRRSAEYEGAPDDDGFQTYTRRGVTLRLKPRSMTIRIGGKNVSPDQLLEQAKLAKQLELVAVRQLLSTRHPVKRTSFESGHKHTSTYTLEPDGSILYKQVDDIDKEELDRRFEEVFERERQRQANKHPDKLGDWEWAENDNSEKRPNVFEAPLQPFPAQTPYRPIPPQIVPKTPKDSPPEDGDDLFNPSKPPKDLPPTFYKPNQYQPGSRPEDGDDLVNPSKPPKDLPPTFYKPNQYQPLLPPIDDDDLFNPSKPPKDSPPTFYKPNQFQPDWTSDDYEDPFNPPELPNFKLDDGDLDPFDKSQSIPVTKTNTVANTEIDKDGNTVHTTITTGPNQWRRKTVKVSTNVQPQSAPASTTTVKPATNPSLDDFLKSQYEPKPLSGSTNPPTSSTTPKTIQTINIDDLPPLAVFNVNKPANEQFLKPLGPNSADQKPIKTFKVDNIAPSSELNPERSTQTQVRTYQSTYRGNQPPTAENLNPDMLAVLKRAGIRPEDISNGQTITKTRVEPDGRIVKTTYRIKTNYGAAEPPRYNIPNIGNVYTDDSLNWPDLYDRPSWSLPRQHQSASHSGVDFSSFGETTSSTTTTTIRPAIRDREPLGGDEDDEGGITLNPLLIHPVHAVAPNKNSNLPNVDTVKSAIAEFLAKLGLSKADLSAQNGQFTKTIVDDDGCVLTARFFLTPAIAIKHKNKYLYIILT</sequence>
<evidence type="ECO:0000313" key="4">
    <source>
        <dbReference type="Proteomes" id="UP000606786"/>
    </source>
</evidence>
<feature type="chain" id="PRO_5032489324" evidence="2">
    <location>
        <begin position="23"/>
        <end position="719"/>
    </location>
</feature>
<dbReference type="AlphaFoldDB" id="A0A811UJ59"/>
<gene>
    <name evidence="3" type="ORF">CCAP1982_LOCUS6593</name>
</gene>
<evidence type="ECO:0000256" key="2">
    <source>
        <dbReference type="SAM" id="SignalP"/>
    </source>
</evidence>